<dbReference type="InterPro" id="IPR000719">
    <property type="entry name" value="Prot_kinase_dom"/>
</dbReference>
<dbReference type="InterPro" id="IPR011009">
    <property type="entry name" value="Kinase-like_dom_sf"/>
</dbReference>
<dbReference type="EMBL" id="JBHSBH010000005">
    <property type="protein sequence ID" value="MFC3995803.1"/>
    <property type="molecule type" value="Genomic_DNA"/>
</dbReference>
<dbReference type="PANTHER" id="PTHR43289">
    <property type="entry name" value="MITOGEN-ACTIVATED PROTEIN KINASE KINASE KINASE 20-RELATED"/>
    <property type="match status" value="1"/>
</dbReference>
<comment type="caution">
    <text evidence="9">The sequence shown here is derived from an EMBL/GenBank/DDBJ whole genome shotgun (WGS) entry which is preliminary data.</text>
</comment>
<dbReference type="InterPro" id="IPR017441">
    <property type="entry name" value="Protein_kinase_ATP_BS"/>
</dbReference>
<evidence type="ECO:0000313" key="10">
    <source>
        <dbReference type="Proteomes" id="UP001595847"/>
    </source>
</evidence>
<keyword evidence="4 7" id="KW-0547">Nucleotide-binding</keyword>
<dbReference type="Pfam" id="PF13374">
    <property type="entry name" value="TPR_10"/>
    <property type="match status" value="3"/>
</dbReference>
<feature type="domain" description="Protein kinase" evidence="8">
    <location>
        <begin position="10"/>
        <end position="278"/>
    </location>
</feature>
<gene>
    <name evidence="9" type="ORF">ACFOVU_07750</name>
</gene>
<evidence type="ECO:0000256" key="3">
    <source>
        <dbReference type="ARBA" id="ARBA00022679"/>
    </source>
</evidence>
<dbReference type="RefSeq" id="WP_378531300.1">
    <property type="nucleotide sequence ID" value="NZ_JBHSBH010000005.1"/>
</dbReference>
<protein>
    <recommendedName>
        <fullName evidence="1">non-specific serine/threonine protein kinase</fullName>
        <ecNumber evidence="1">2.7.11.1</ecNumber>
    </recommendedName>
</protein>
<keyword evidence="6 7" id="KW-0067">ATP-binding</keyword>
<dbReference type="InterPro" id="IPR008271">
    <property type="entry name" value="Ser/Thr_kinase_AS"/>
</dbReference>
<dbReference type="PANTHER" id="PTHR43289:SF6">
    <property type="entry name" value="SERINE_THREONINE-PROTEIN KINASE NEKL-3"/>
    <property type="match status" value="1"/>
</dbReference>
<evidence type="ECO:0000256" key="7">
    <source>
        <dbReference type="PROSITE-ProRule" id="PRU10141"/>
    </source>
</evidence>
<dbReference type="Gene3D" id="3.30.200.20">
    <property type="entry name" value="Phosphorylase Kinase, domain 1"/>
    <property type="match status" value="1"/>
</dbReference>
<dbReference type="SUPFAM" id="SSF48452">
    <property type="entry name" value="TPR-like"/>
    <property type="match status" value="1"/>
</dbReference>
<evidence type="ECO:0000313" key="9">
    <source>
        <dbReference type="EMBL" id="MFC3995803.1"/>
    </source>
</evidence>
<dbReference type="PROSITE" id="PS50011">
    <property type="entry name" value="PROTEIN_KINASE_DOM"/>
    <property type="match status" value="1"/>
</dbReference>
<dbReference type="SUPFAM" id="SSF56112">
    <property type="entry name" value="Protein kinase-like (PK-like)"/>
    <property type="match status" value="1"/>
</dbReference>
<dbReference type="Pfam" id="PF00069">
    <property type="entry name" value="Pkinase"/>
    <property type="match status" value="1"/>
</dbReference>
<keyword evidence="5 9" id="KW-0418">Kinase</keyword>
<evidence type="ECO:0000256" key="5">
    <source>
        <dbReference type="ARBA" id="ARBA00022777"/>
    </source>
</evidence>
<accession>A0ABV8FL59</accession>
<dbReference type="CDD" id="cd14014">
    <property type="entry name" value="STKc_PknB_like"/>
    <property type="match status" value="1"/>
</dbReference>
<dbReference type="InterPro" id="IPR011990">
    <property type="entry name" value="TPR-like_helical_dom_sf"/>
</dbReference>
<proteinExistence type="predicted"/>
<dbReference type="Proteomes" id="UP001595847">
    <property type="component" value="Unassembled WGS sequence"/>
</dbReference>
<feature type="binding site" evidence="7">
    <location>
        <position position="39"/>
    </location>
    <ligand>
        <name>ATP</name>
        <dbReference type="ChEBI" id="CHEBI:30616"/>
    </ligand>
</feature>
<organism evidence="9 10">
    <name type="scientific">Nocardiopsis sediminis</name>
    <dbReference type="NCBI Taxonomy" id="1778267"/>
    <lineage>
        <taxon>Bacteria</taxon>
        <taxon>Bacillati</taxon>
        <taxon>Actinomycetota</taxon>
        <taxon>Actinomycetes</taxon>
        <taxon>Streptosporangiales</taxon>
        <taxon>Nocardiopsidaceae</taxon>
        <taxon>Nocardiopsis</taxon>
    </lineage>
</organism>
<keyword evidence="10" id="KW-1185">Reference proteome</keyword>
<evidence type="ECO:0000256" key="2">
    <source>
        <dbReference type="ARBA" id="ARBA00022527"/>
    </source>
</evidence>
<dbReference type="EC" id="2.7.11.1" evidence="1"/>
<dbReference type="PROSITE" id="PS00107">
    <property type="entry name" value="PROTEIN_KINASE_ATP"/>
    <property type="match status" value="1"/>
</dbReference>
<dbReference type="SMART" id="SM00220">
    <property type="entry name" value="S_TKc"/>
    <property type="match status" value="1"/>
</dbReference>
<evidence type="ECO:0000256" key="4">
    <source>
        <dbReference type="ARBA" id="ARBA00022741"/>
    </source>
</evidence>
<dbReference type="Gene3D" id="1.25.40.10">
    <property type="entry name" value="Tetratricopeptide repeat domain"/>
    <property type="match status" value="1"/>
</dbReference>
<evidence type="ECO:0000256" key="1">
    <source>
        <dbReference type="ARBA" id="ARBA00012513"/>
    </source>
</evidence>
<evidence type="ECO:0000256" key="6">
    <source>
        <dbReference type="ARBA" id="ARBA00022840"/>
    </source>
</evidence>
<sequence length="517" mass="56546">MQGMVLAERYRLDAPLGSGGTGRVWRAHDTRLSRTVAVKLLRRSTGSGKMSEARFGRAAVINAQLSGHAHIVPVHDHGRHLTPWGESVPYTVMEFLTGPALADLIAEQPVLPVPRMVEWGAQICDALAAIHAEGVVHRDIKPGNVLLTHPYADLGKVKVTDFDVAARSDDGSPVTSSGLLIGTPAYMAPEQARSGASVDGRSDLYSLGCLLYALLTGRPPFSSGDDTALLSAHAGALPEPPSVRNPRTPRALEQLILELLAKDPADRPPHAHAVHDRLRALHHELQEPPRRLTPDEVRRMEERAYDLVERGEHGAAAHVLEHVLREYLRDPGPEHHRTLLVRHVYAYNLAAAGRHVPAAHAQEQLAFDRARVLGPDHPDTLSARHHHAFNLGEAGERERAARLLERVAEDRARVLGPDRPETLSARHNHAFNLGEAGERERAARLLERVAEDRARVLGPDHPDTLLSRHDHACELGEAGDRAEAARLLETLAEDAVRLLGTDHPRTLAAQGALARFL</sequence>
<keyword evidence="3" id="KW-0808">Transferase</keyword>
<evidence type="ECO:0000259" key="8">
    <source>
        <dbReference type="PROSITE" id="PS50011"/>
    </source>
</evidence>
<keyword evidence="2" id="KW-0723">Serine/threonine-protein kinase</keyword>
<dbReference type="GO" id="GO:0016301">
    <property type="term" value="F:kinase activity"/>
    <property type="evidence" value="ECO:0007669"/>
    <property type="project" value="UniProtKB-KW"/>
</dbReference>
<dbReference type="Gene3D" id="1.10.510.10">
    <property type="entry name" value="Transferase(Phosphotransferase) domain 1"/>
    <property type="match status" value="1"/>
</dbReference>
<dbReference type="PROSITE" id="PS00108">
    <property type="entry name" value="PROTEIN_KINASE_ST"/>
    <property type="match status" value="1"/>
</dbReference>
<name>A0ABV8FL59_9ACTN</name>
<reference evidence="10" key="1">
    <citation type="journal article" date="2019" name="Int. J. Syst. Evol. Microbiol.">
        <title>The Global Catalogue of Microorganisms (GCM) 10K type strain sequencing project: providing services to taxonomists for standard genome sequencing and annotation.</title>
        <authorList>
            <consortium name="The Broad Institute Genomics Platform"/>
            <consortium name="The Broad Institute Genome Sequencing Center for Infectious Disease"/>
            <person name="Wu L."/>
            <person name="Ma J."/>
        </authorList>
    </citation>
    <scope>NUCLEOTIDE SEQUENCE [LARGE SCALE GENOMIC DNA]</scope>
    <source>
        <strain evidence="10">TBRC 1826</strain>
    </source>
</reference>